<dbReference type="GO" id="GO:0005886">
    <property type="term" value="C:plasma membrane"/>
    <property type="evidence" value="ECO:0007669"/>
    <property type="project" value="UniProtKB-SubCell"/>
</dbReference>
<keyword evidence="8" id="KW-1185">Reference proteome</keyword>
<keyword evidence="5" id="KW-0472">Membrane</keyword>
<dbReference type="EMBL" id="CP007512">
    <property type="protein sequence ID" value="AHX18538.1"/>
    <property type="molecule type" value="Genomic_DNA"/>
</dbReference>
<dbReference type="AlphaFoldDB" id="A0A9W3LGH2"/>
<accession>A0A9W3LGH2</accession>
<evidence type="ECO:0000256" key="5">
    <source>
        <dbReference type="ARBA" id="ARBA00023136"/>
    </source>
</evidence>
<comment type="subcellular location">
    <subcellularLocation>
        <location evidence="1">Cell membrane</location>
        <topology evidence="1">Multi-pass membrane protein</topology>
    </subcellularLocation>
</comment>
<protein>
    <recommendedName>
        <fullName evidence="6">ABC3 transporter permease C-terminal domain-containing protein</fullName>
    </recommendedName>
</protein>
<feature type="domain" description="ABC3 transporter permease C-terminal" evidence="6">
    <location>
        <begin position="1"/>
        <end position="52"/>
    </location>
</feature>
<dbReference type="Proteomes" id="UP000031778">
    <property type="component" value="Chromosome"/>
</dbReference>
<evidence type="ECO:0000313" key="8">
    <source>
        <dbReference type="Proteomes" id="UP000031778"/>
    </source>
</evidence>
<dbReference type="KEGG" id="bby:CY96_11135"/>
<evidence type="ECO:0000259" key="6">
    <source>
        <dbReference type="Pfam" id="PF02687"/>
    </source>
</evidence>
<keyword evidence="3" id="KW-0812">Transmembrane</keyword>
<evidence type="ECO:0000313" key="7">
    <source>
        <dbReference type="EMBL" id="AHX18538.1"/>
    </source>
</evidence>
<proteinExistence type="predicted"/>
<name>A0A9W3LGH2_9BACI</name>
<evidence type="ECO:0000256" key="4">
    <source>
        <dbReference type="ARBA" id="ARBA00022989"/>
    </source>
</evidence>
<reference evidence="7 8" key="1">
    <citation type="submission" date="2014-03" db="EMBL/GenBank/DDBJ databases">
        <title>The Complete Genome Sequence of Bacillus bombyseptieus.</title>
        <authorList>
            <person name="Cheng T."/>
            <person name="Lin P."/>
            <person name="Jin S."/>
            <person name="Wu Y."/>
            <person name="Fu B."/>
            <person name="Long R."/>
            <person name="Liu D."/>
            <person name="Guo Y."/>
            <person name="Peng L."/>
            <person name="Xia Q."/>
        </authorList>
    </citation>
    <scope>NUCLEOTIDE SEQUENCE [LARGE SCALE GENOMIC DNA]</scope>
    <source>
        <strain evidence="8">wang</strain>
    </source>
</reference>
<dbReference type="Pfam" id="PF02687">
    <property type="entry name" value="FtsX"/>
    <property type="match status" value="1"/>
</dbReference>
<sequence>MKAIGITSKDIQKLYVTKYVVISAGGCICGYILSRFVTKVFTSNIALYMGAGKSDIRIDLQQSENIEQRFKGVISRI</sequence>
<keyword evidence="4" id="KW-1133">Transmembrane helix</keyword>
<evidence type="ECO:0000256" key="3">
    <source>
        <dbReference type="ARBA" id="ARBA00022692"/>
    </source>
</evidence>
<evidence type="ECO:0000256" key="2">
    <source>
        <dbReference type="ARBA" id="ARBA00022475"/>
    </source>
</evidence>
<organism evidence="7 8">
    <name type="scientific">Bacillus bombysepticus str. Wang</name>
    <dbReference type="NCBI Taxonomy" id="1330043"/>
    <lineage>
        <taxon>Bacteria</taxon>
        <taxon>Bacillati</taxon>
        <taxon>Bacillota</taxon>
        <taxon>Bacilli</taxon>
        <taxon>Bacillales</taxon>
        <taxon>Bacillaceae</taxon>
        <taxon>Bacillus</taxon>
        <taxon>Bacillus cereus group</taxon>
    </lineage>
</organism>
<gene>
    <name evidence="7" type="ORF">CY96_11135</name>
</gene>
<evidence type="ECO:0000256" key="1">
    <source>
        <dbReference type="ARBA" id="ARBA00004651"/>
    </source>
</evidence>
<dbReference type="InterPro" id="IPR003838">
    <property type="entry name" value="ABC3_permease_C"/>
</dbReference>
<keyword evidence="2" id="KW-1003">Cell membrane</keyword>